<comment type="caution">
    <text evidence="1">The sequence shown here is derived from an EMBL/GenBank/DDBJ whole genome shotgun (WGS) entry which is preliminary data.</text>
</comment>
<protein>
    <submittedName>
        <fullName evidence="1">Uncharacterized protein</fullName>
    </submittedName>
</protein>
<keyword evidence="2" id="KW-1185">Reference proteome</keyword>
<accession>A0A4S8IB02</accession>
<evidence type="ECO:0000313" key="1">
    <source>
        <dbReference type="EMBL" id="THU44704.1"/>
    </source>
</evidence>
<gene>
    <name evidence="1" type="ORF">C4D60_Mb02t10150</name>
</gene>
<dbReference type="STRING" id="52838.A0A4S8IB02"/>
<dbReference type="EMBL" id="PYDT01000011">
    <property type="protein sequence ID" value="THU44704.1"/>
    <property type="molecule type" value="Genomic_DNA"/>
</dbReference>
<dbReference type="AlphaFoldDB" id="A0A4S8IB02"/>
<organism evidence="1 2">
    <name type="scientific">Musa balbisiana</name>
    <name type="common">Banana</name>
    <dbReference type="NCBI Taxonomy" id="52838"/>
    <lineage>
        <taxon>Eukaryota</taxon>
        <taxon>Viridiplantae</taxon>
        <taxon>Streptophyta</taxon>
        <taxon>Embryophyta</taxon>
        <taxon>Tracheophyta</taxon>
        <taxon>Spermatophyta</taxon>
        <taxon>Magnoliopsida</taxon>
        <taxon>Liliopsida</taxon>
        <taxon>Zingiberales</taxon>
        <taxon>Musaceae</taxon>
        <taxon>Musa</taxon>
    </lineage>
</organism>
<evidence type="ECO:0000313" key="2">
    <source>
        <dbReference type="Proteomes" id="UP000317650"/>
    </source>
</evidence>
<sequence>MTAEERVEATGNAEGKCVLFRLQVDTLIATGMGLKNNDGGLLEFTGYPVIGNQSDMQSSGRYCLSYKWNIYWEEIAGDH</sequence>
<reference evidence="1 2" key="1">
    <citation type="journal article" date="2019" name="Nat. Plants">
        <title>Genome sequencing of Musa balbisiana reveals subgenome evolution and function divergence in polyploid bananas.</title>
        <authorList>
            <person name="Yao X."/>
        </authorList>
    </citation>
    <scope>NUCLEOTIDE SEQUENCE [LARGE SCALE GENOMIC DNA]</scope>
    <source>
        <strain evidence="2">cv. DH-PKW</strain>
        <tissue evidence="1">Leaves</tissue>
    </source>
</reference>
<name>A0A4S8IB02_MUSBA</name>
<proteinExistence type="predicted"/>
<dbReference type="Proteomes" id="UP000317650">
    <property type="component" value="Chromosome 2"/>
</dbReference>